<dbReference type="InterPro" id="IPR000089">
    <property type="entry name" value="Biotin_lipoyl"/>
</dbReference>
<evidence type="ECO:0000313" key="11">
    <source>
        <dbReference type="EMBL" id="KUJ85494.1"/>
    </source>
</evidence>
<dbReference type="InterPro" id="IPR036625">
    <property type="entry name" value="E3-bd_dom_sf"/>
</dbReference>
<feature type="domain" description="Lipoyl-binding" evidence="9">
    <location>
        <begin position="1"/>
        <end position="76"/>
    </location>
</feature>
<dbReference type="AlphaFoldDB" id="A0A0X3UCE0"/>
<feature type="compositionally biased region" description="Basic and acidic residues" evidence="8">
    <location>
        <begin position="95"/>
        <end position="106"/>
    </location>
</feature>
<evidence type="ECO:0000256" key="5">
    <source>
        <dbReference type="ARBA" id="ARBA00022823"/>
    </source>
</evidence>
<dbReference type="RefSeq" id="WP_068343235.1">
    <property type="nucleotide sequence ID" value="NZ_LQBQ01000001.1"/>
</dbReference>
<dbReference type="InterPro" id="IPR001078">
    <property type="entry name" value="2-oxoacid_DH_actylTfrase"/>
</dbReference>
<dbReference type="PROSITE" id="PS51826">
    <property type="entry name" value="PSBD"/>
    <property type="match status" value="1"/>
</dbReference>
<feature type="region of interest" description="Disordered" evidence="8">
    <location>
        <begin position="90"/>
        <end position="113"/>
    </location>
</feature>
<dbReference type="Gene3D" id="2.40.50.100">
    <property type="match status" value="1"/>
</dbReference>
<evidence type="ECO:0000256" key="6">
    <source>
        <dbReference type="ARBA" id="ARBA00023315"/>
    </source>
</evidence>
<dbReference type="InterPro" id="IPR003016">
    <property type="entry name" value="2-oxoA_DH_lipoyl-BS"/>
</dbReference>
<dbReference type="InterPro" id="IPR023213">
    <property type="entry name" value="CAT-like_dom_sf"/>
</dbReference>
<name>A0A0X3UCE0_9RHOB</name>
<dbReference type="SUPFAM" id="SSF51230">
    <property type="entry name" value="Single hybrid motif"/>
    <property type="match status" value="1"/>
</dbReference>
<evidence type="ECO:0000313" key="12">
    <source>
        <dbReference type="Proteomes" id="UP000053791"/>
    </source>
</evidence>
<dbReference type="InterPro" id="IPR050743">
    <property type="entry name" value="2-oxoacid_DH_E2_comp"/>
</dbReference>
<keyword evidence="5 7" id="KW-0450">Lipoyl</keyword>
<dbReference type="GO" id="GO:0031405">
    <property type="term" value="F:lipoic acid binding"/>
    <property type="evidence" value="ECO:0007669"/>
    <property type="project" value="TreeGrafter"/>
</dbReference>
<dbReference type="EC" id="2.3.1.-" evidence="7"/>
<dbReference type="Proteomes" id="UP000053791">
    <property type="component" value="Unassembled WGS sequence"/>
</dbReference>
<dbReference type="Gene3D" id="3.30.559.10">
    <property type="entry name" value="Chloramphenicol acetyltransferase-like domain"/>
    <property type="match status" value="1"/>
</dbReference>
<accession>A0A0X3UCE0</accession>
<dbReference type="Pfam" id="PF00198">
    <property type="entry name" value="2-oxoacid_dh"/>
    <property type="match status" value="1"/>
</dbReference>
<dbReference type="GO" id="GO:0005737">
    <property type="term" value="C:cytoplasm"/>
    <property type="evidence" value="ECO:0007669"/>
    <property type="project" value="TreeGrafter"/>
</dbReference>
<dbReference type="EMBL" id="LQBQ01000001">
    <property type="protein sequence ID" value="KUJ85494.1"/>
    <property type="molecule type" value="Genomic_DNA"/>
</dbReference>
<comment type="subunit">
    <text evidence="3">Forms a 24-polypeptide structural core with octahedral symmetry.</text>
</comment>
<dbReference type="CDD" id="cd06849">
    <property type="entry name" value="lipoyl_domain"/>
    <property type="match status" value="1"/>
</dbReference>
<evidence type="ECO:0000256" key="7">
    <source>
        <dbReference type="RuleBase" id="RU003423"/>
    </source>
</evidence>
<keyword evidence="12" id="KW-1185">Reference proteome</keyword>
<dbReference type="Pfam" id="PF02817">
    <property type="entry name" value="E3_binding"/>
    <property type="match status" value="1"/>
</dbReference>
<protein>
    <recommendedName>
        <fullName evidence="7">Dihydrolipoamide acetyltransferase component of pyruvate dehydrogenase complex</fullName>
        <ecNumber evidence="7">2.3.1.-</ecNumber>
    </recommendedName>
</protein>
<dbReference type="SUPFAM" id="SSF52777">
    <property type="entry name" value="CoA-dependent acyltransferases"/>
    <property type="match status" value="1"/>
</dbReference>
<dbReference type="SUPFAM" id="SSF47005">
    <property type="entry name" value="Peripheral subunit-binding domain of 2-oxo acid dehydrogenase complex"/>
    <property type="match status" value="1"/>
</dbReference>
<evidence type="ECO:0000256" key="1">
    <source>
        <dbReference type="ARBA" id="ARBA00001938"/>
    </source>
</evidence>
<dbReference type="PANTHER" id="PTHR43178">
    <property type="entry name" value="DIHYDROLIPOAMIDE ACETYLTRANSFERASE COMPONENT OF PYRUVATE DEHYDROGENASE COMPLEX"/>
    <property type="match status" value="1"/>
</dbReference>
<dbReference type="InterPro" id="IPR004167">
    <property type="entry name" value="PSBD"/>
</dbReference>
<dbReference type="PROSITE" id="PS50968">
    <property type="entry name" value="BIOTINYL_LIPOYL"/>
    <property type="match status" value="1"/>
</dbReference>
<dbReference type="Gene3D" id="4.10.320.10">
    <property type="entry name" value="E3-binding domain"/>
    <property type="match status" value="1"/>
</dbReference>
<evidence type="ECO:0000256" key="4">
    <source>
        <dbReference type="ARBA" id="ARBA00022679"/>
    </source>
</evidence>
<dbReference type="OrthoDB" id="9805770at2"/>
<evidence type="ECO:0000256" key="2">
    <source>
        <dbReference type="ARBA" id="ARBA00007317"/>
    </source>
</evidence>
<keyword evidence="4 7" id="KW-0808">Transferase</keyword>
<dbReference type="PROSITE" id="PS00189">
    <property type="entry name" value="LIPOYL"/>
    <property type="match status" value="1"/>
</dbReference>
<sequence>MTVFRLPDLGEGLKEAEIVAWHVAEGDHVIAEQPLVSVETDKAVVEIPAPYSGTIRRLIAEPGDIVPTDGPLVEIDTGAKEDAGAIVGEIAPPRKPADSPRADTRVKAKATTPRLQAAPAVRRLARELNVDLGTVRGSGPEGTILSSDVTAAAQQTSGKELRGVRRAMASAMARSHASVVPATIMDQVNIGAWGPKEDPTLRLIGAIVAACQAQPALNAWFDGTRLQRHEHVDLGIAVDTPEGLFTPVLRAADSEPDIAGKLKHLKSAVENRSIPPQDLKGATISLSNFGMMAGEHAALVVPAPQVAILGAGRIDVKPCVVDGQITPCRVLPLSLTFDHRVVTGGEAARFLDALRTSLAKKSLGNSDGLS</sequence>
<keyword evidence="6 7" id="KW-0012">Acyltransferase</keyword>
<proteinExistence type="inferred from homology"/>
<comment type="similarity">
    <text evidence="2 7">Belongs to the 2-oxoacid dehydrogenase family.</text>
</comment>
<comment type="cofactor">
    <cofactor evidence="1 7">
        <name>(R)-lipoate</name>
        <dbReference type="ChEBI" id="CHEBI:83088"/>
    </cofactor>
</comment>
<evidence type="ECO:0000256" key="8">
    <source>
        <dbReference type="SAM" id="MobiDB-lite"/>
    </source>
</evidence>
<gene>
    <name evidence="11" type="ORF">AVO45_00405</name>
</gene>
<comment type="caution">
    <text evidence="11">The sequence shown here is derived from an EMBL/GenBank/DDBJ whole genome shotgun (WGS) entry which is preliminary data.</text>
</comment>
<dbReference type="InterPro" id="IPR011053">
    <property type="entry name" value="Single_hybrid_motif"/>
</dbReference>
<organism evidence="11 12">
    <name type="scientific">Ruegeria marisrubri</name>
    <dbReference type="NCBI Taxonomy" id="1685379"/>
    <lineage>
        <taxon>Bacteria</taxon>
        <taxon>Pseudomonadati</taxon>
        <taxon>Pseudomonadota</taxon>
        <taxon>Alphaproteobacteria</taxon>
        <taxon>Rhodobacterales</taxon>
        <taxon>Roseobacteraceae</taxon>
        <taxon>Ruegeria</taxon>
    </lineage>
</organism>
<feature type="domain" description="Peripheral subunit-binding (PSBD)" evidence="10">
    <location>
        <begin position="116"/>
        <end position="153"/>
    </location>
</feature>
<dbReference type="Pfam" id="PF00364">
    <property type="entry name" value="Biotin_lipoyl"/>
    <property type="match status" value="1"/>
</dbReference>
<dbReference type="STRING" id="1685379.AVO45_00405"/>
<dbReference type="GO" id="GO:0016407">
    <property type="term" value="F:acetyltransferase activity"/>
    <property type="evidence" value="ECO:0007669"/>
    <property type="project" value="TreeGrafter"/>
</dbReference>
<evidence type="ECO:0000259" key="9">
    <source>
        <dbReference type="PROSITE" id="PS50968"/>
    </source>
</evidence>
<reference evidence="11 12" key="1">
    <citation type="submission" date="2015-12" db="EMBL/GenBank/DDBJ databases">
        <authorList>
            <person name="Shamseldin A."/>
            <person name="Moawad H."/>
            <person name="Abd El-Rahim W.M."/>
            <person name="Sadowsky M.J."/>
        </authorList>
    </citation>
    <scope>NUCLEOTIDE SEQUENCE [LARGE SCALE GENOMIC DNA]</scope>
    <source>
        <strain evidence="11 12">ZGT118</strain>
    </source>
</reference>
<dbReference type="PANTHER" id="PTHR43178:SF12">
    <property type="entry name" value="DIHYDROLIPOAMIDE ACETYLTRANSFERASE COMPONENT OF PYRUVATE DEHYDROGENASE COMPLEX"/>
    <property type="match status" value="1"/>
</dbReference>
<evidence type="ECO:0000256" key="3">
    <source>
        <dbReference type="ARBA" id="ARBA00011484"/>
    </source>
</evidence>
<evidence type="ECO:0000259" key="10">
    <source>
        <dbReference type="PROSITE" id="PS51826"/>
    </source>
</evidence>